<sequence length="36" mass="4092">DSMKTVVEYGFHGLPRNVEINLIEGKRSKSAEMLQN</sequence>
<reference evidence="1 2" key="1">
    <citation type="journal article" date="2018" name="Front. Plant Sci.">
        <title>Red Clover (Trifolium pratense) and Zigzag Clover (T. medium) - A Picture of Genomic Similarities and Differences.</title>
        <authorList>
            <person name="Dluhosova J."/>
            <person name="Istvanek J."/>
            <person name="Nedelnik J."/>
            <person name="Repkova J."/>
        </authorList>
    </citation>
    <scope>NUCLEOTIDE SEQUENCE [LARGE SCALE GENOMIC DNA]</scope>
    <source>
        <strain evidence="2">cv. 10/8</strain>
        <tissue evidence="1">Leaf</tissue>
    </source>
</reference>
<feature type="non-terminal residue" evidence="1">
    <location>
        <position position="1"/>
    </location>
</feature>
<proteinExistence type="predicted"/>
<dbReference type="AlphaFoldDB" id="A0A392VQF1"/>
<dbReference type="Proteomes" id="UP000265520">
    <property type="component" value="Unassembled WGS sequence"/>
</dbReference>
<evidence type="ECO:0000313" key="1">
    <source>
        <dbReference type="EMBL" id="MCI90546.1"/>
    </source>
</evidence>
<accession>A0A392VQF1</accession>
<organism evidence="1 2">
    <name type="scientific">Trifolium medium</name>
    <dbReference type="NCBI Taxonomy" id="97028"/>
    <lineage>
        <taxon>Eukaryota</taxon>
        <taxon>Viridiplantae</taxon>
        <taxon>Streptophyta</taxon>
        <taxon>Embryophyta</taxon>
        <taxon>Tracheophyta</taxon>
        <taxon>Spermatophyta</taxon>
        <taxon>Magnoliopsida</taxon>
        <taxon>eudicotyledons</taxon>
        <taxon>Gunneridae</taxon>
        <taxon>Pentapetalae</taxon>
        <taxon>rosids</taxon>
        <taxon>fabids</taxon>
        <taxon>Fabales</taxon>
        <taxon>Fabaceae</taxon>
        <taxon>Papilionoideae</taxon>
        <taxon>50 kb inversion clade</taxon>
        <taxon>NPAAA clade</taxon>
        <taxon>Hologalegina</taxon>
        <taxon>IRL clade</taxon>
        <taxon>Trifolieae</taxon>
        <taxon>Trifolium</taxon>
    </lineage>
</organism>
<name>A0A392VQF1_9FABA</name>
<comment type="caution">
    <text evidence="1">The sequence shown here is derived from an EMBL/GenBank/DDBJ whole genome shotgun (WGS) entry which is preliminary data.</text>
</comment>
<protein>
    <submittedName>
        <fullName evidence="1">Uncharacterized protein</fullName>
    </submittedName>
</protein>
<evidence type="ECO:0000313" key="2">
    <source>
        <dbReference type="Proteomes" id="UP000265520"/>
    </source>
</evidence>
<keyword evidence="2" id="KW-1185">Reference proteome</keyword>
<dbReference type="EMBL" id="LXQA011247555">
    <property type="protein sequence ID" value="MCI90546.1"/>
    <property type="molecule type" value="Genomic_DNA"/>
</dbReference>